<dbReference type="GO" id="GO:0006814">
    <property type="term" value="P:sodium ion transport"/>
    <property type="evidence" value="ECO:0007669"/>
    <property type="project" value="UniProtKB-KW"/>
</dbReference>
<dbReference type="GO" id="GO:0016020">
    <property type="term" value="C:membrane"/>
    <property type="evidence" value="ECO:0007669"/>
    <property type="project" value="UniProtKB-SubCell"/>
</dbReference>
<evidence type="ECO:0000256" key="6">
    <source>
        <dbReference type="ARBA" id="ARBA00022989"/>
    </source>
</evidence>
<dbReference type="PANTHER" id="PTHR11662:SF280">
    <property type="entry name" value="FI21844P1-RELATED"/>
    <property type="match status" value="1"/>
</dbReference>
<evidence type="ECO:0000256" key="1">
    <source>
        <dbReference type="ARBA" id="ARBA00004141"/>
    </source>
</evidence>
<evidence type="ECO:0000256" key="2">
    <source>
        <dbReference type="ARBA" id="ARBA00008586"/>
    </source>
</evidence>
<dbReference type="OrthoDB" id="2985014at2759"/>
<dbReference type="OMA" id="DKHDRGQ"/>
<dbReference type="InterPro" id="IPR011701">
    <property type="entry name" value="MFS"/>
</dbReference>
<dbReference type="SUPFAM" id="SSF103473">
    <property type="entry name" value="MFS general substrate transporter"/>
    <property type="match status" value="1"/>
</dbReference>
<evidence type="ECO:0000256" key="4">
    <source>
        <dbReference type="ARBA" id="ARBA00022692"/>
    </source>
</evidence>
<evidence type="ECO:0000313" key="13">
    <source>
        <dbReference type="EMBL" id="ENN74417.1"/>
    </source>
</evidence>
<keyword evidence="9" id="KW-0406">Ion transport</keyword>
<keyword evidence="7" id="KW-0915">Sodium</keyword>
<dbReference type="Pfam" id="PF07690">
    <property type="entry name" value="MFS_1"/>
    <property type="match status" value="1"/>
</dbReference>
<keyword evidence="4" id="KW-0812">Transmembrane</keyword>
<evidence type="ECO:0000256" key="8">
    <source>
        <dbReference type="ARBA" id="ARBA00023136"/>
    </source>
</evidence>
<evidence type="ECO:0000256" key="5">
    <source>
        <dbReference type="ARBA" id="ARBA00022847"/>
    </source>
</evidence>
<evidence type="ECO:0000256" key="7">
    <source>
        <dbReference type="ARBA" id="ARBA00023053"/>
    </source>
</evidence>
<dbReference type="GO" id="GO:0006820">
    <property type="term" value="P:monoatomic anion transport"/>
    <property type="evidence" value="ECO:0007669"/>
    <property type="project" value="TreeGrafter"/>
</dbReference>
<gene>
    <name evidence="13" type="ORF">YQE_09001</name>
</gene>
<dbReference type="EMBL" id="KB741067">
    <property type="protein sequence ID" value="ENN74417.1"/>
    <property type="molecule type" value="Genomic_DNA"/>
</dbReference>
<protein>
    <recommendedName>
        <fullName evidence="11">Putative inorganic phosphate cotransporter</fullName>
    </recommendedName>
</protein>
<organism evidence="13">
    <name type="scientific">Dendroctonus ponderosae</name>
    <name type="common">Mountain pine beetle</name>
    <dbReference type="NCBI Taxonomy" id="77166"/>
    <lineage>
        <taxon>Eukaryota</taxon>
        <taxon>Metazoa</taxon>
        <taxon>Ecdysozoa</taxon>
        <taxon>Arthropoda</taxon>
        <taxon>Hexapoda</taxon>
        <taxon>Insecta</taxon>
        <taxon>Pterygota</taxon>
        <taxon>Neoptera</taxon>
        <taxon>Endopterygota</taxon>
        <taxon>Coleoptera</taxon>
        <taxon>Polyphaga</taxon>
        <taxon>Cucujiformia</taxon>
        <taxon>Curculionidae</taxon>
        <taxon>Scolytinae</taxon>
        <taxon>Dendroctonus</taxon>
    </lineage>
</organism>
<dbReference type="InterPro" id="IPR050382">
    <property type="entry name" value="MFS_Na/Anion_cotransporter"/>
</dbReference>
<evidence type="ECO:0000256" key="9">
    <source>
        <dbReference type="ARBA" id="ARBA00023201"/>
    </source>
</evidence>
<dbReference type="PROSITE" id="PS50850">
    <property type="entry name" value="MFS"/>
    <property type="match status" value="1"/>
</dbReference>
<feature type="non-terminal residue" evidence="13">
    <location>
        <position position="1"/>
    </location>
</feature>
<dbReference type="Gene3D" id="1.20.1250.20">
    <property type="entry name" value="MFS general substrate transporter like domains"/>
    <property type="match status" value="2"/>
</dbReference>
<comment type="similarity">
    <text evidence="2">Belongs to the major facilitator superfamily. Sodium/anion cotransporter family.</text>
</comment>
<dbReference type="PANTHER" id="PTHR11662">
    <property type="entry name" value="SOLUTE CARRIER FAMILY 17"/>
    <property type="match status" value="1"/>
</dbReference>
<keyword evidence="3" id="KW-0813">Transport</keyword>
<evidence type="ECO:0000256" key="10">
    <source>
        <dbReference type="ARBA" id="ARBA00054632"/>
    </source>
</evidence>
<dbReference type="FunFam" id="1.20.1250.20:FF:000003">
    <property type="entry name" value="Solute carrier family 17 member 3"/>
    <property type="match status" value="1"/>
</dbReference>
<evidence type="ECO:0000259" key="12">
    <source>
        <dbReference type="PROSITE" id="PS50850"/>
    </source>
</evidence>
<keyword evidence="9" id="KW-0739">Sodium transport</keyword>
<feature type="domain" description="Major facilitator superfamily (MFS) profile" evidence="12">
    <location>
        <begin position="34"/>
        <end position="481"/>
    </location>
</feature>
<evidence type="ECO:0000256" key="11">
    <source>
        <dbReference type="ARBA" id="ARBA00068450"/>
    </source>
</evidence>
<name>N6U746_DENPD</name>
<dbReference type="GO" id="GO:0015293">
    <property type="term" value="F:symporter activity"/>
    <property type="evidence" value="ECO:0007669"/>
    <property type="project" value="UniProtKB-KW"/>
</dbReference>
<accession>N6U746</accession>
<proteinExistence type="inferred from homology"/>
<dbReference type="InterPro" id="IPR036259">
    <property type="entry name" value="MFS_trans_sf"/>
</dbReference>
<sequence>MMDKNIERKKSLLDTMILTPLKERVPTVGVRHVQALLMFFYMLVTMLTRSTMSIAVVAMTDNSTVTNDDIVYYDWENTNIILSSFYWTYIILQPFSGYFFKQFGLRKCLMGTMLFNGIAFTLIPSAAASFGSMGVIACRMIQGLLQGFTFPACHAALGLWAPLNERSKLTVLIYSGCNVGVILAMLITGWISSSVYGWPLVFYLFGATTIVWCIAWFFLGYDSPAKHPRIGVAEKHYIMEALEHCEEEMVGGVRASLPEWLQFRFFQSDSNLPIRQILTSLPFWALAICNIGNTWGITLFDLEVPTYLQKVLGFDIKTNGIISSLPQITQLGLSLVFAPVTDYIVEKKVISLMNCRRLFQVLAHIFLGSLVPAATLVWLAFISKSQATLIIILLNVIIGLTVFLYNGSYINHVDISPKYAGLMLGMENSISQMVGLTGPIFVQYMVPDLSDILLWRNVFLLVSVITATTATFFMIFGSAKIQWWNSWSASNAEAEQCTLSAPIIENKV</sequence>
<reference evidence="13" key="1">
    <citation type="journal article" date="2013" name="Genome Biol.">
        <title>Draft genome of the mountain pine beetle, Dendroctonus ponderosae Hopkins, a major forest pest.</title>
        <authorList>
            <person name="Keeling C.I."/>
            <person name="Yuen M.M."/>
            <person name="Liao N.Y."/>
            <person name="Docking T.R."/>
            <person name="Chan S.K."/>
            <person name="Taylor G.A."/>
            <person name="Palmquist D.L."/>
            <person name="Jackman S.D."/>
            <person name="Nguyen A."/>
            <person name="Li M."/>
            <person name="Henderson H."/>
            <person name="Janes J.K."/>
            <person name="Zhao Y."/>
            <person name="Pandoh P."/>
            <person name="Moore R."/>
            <person name="Sperling F.A."/>
            <person name="Huber D.P."/>
            <person name="Birol I."/>
            <person name="Jones S.J."/>
            <person name="Bohlmann J."/>
        </authorList>
    </citation>
    <scope>NUCLEOTIDE SEQUENCE</scope>
</reference>
<keyword evidence="6" id="KW-1133">Transmembrane helix</keyword>
<dbReference type="AlphaFoldDB" id="N6U746"/>
<keyword evidence="8" id="KW-0472">Membrane</keyword>
<dbReference type="FunFam" id="1.20.1250.20:FF:000144">
    <property type="entry name" value="Picot, isoform B"/>
    <property type="match status" value="1"/>
</dbReference>
<keyword evidence="5" id="KW-0769">Symport</keyword>
<comment type="function">
    <text evidence="10">May be an inorganic phosphate cotransporter.</text>
</comment>
<dbReference type="InterPro" id="IPR020846">
    <property type="entry name" value="MFS_dom"/>
</dbReference>
<comment type="subcellular location">
    <subcellularLocation>
        <location evidence="1">Membrane</location>
        <topology evidence="1">Multi-pass membrane protein</topology>
    </subcellularLocation>
</comment>
<evidence type="ECO:0000256" key="3">
    <source>
        <dbReference type="ARBA" id="ARBA00022448"/>
    </source>
</evidence>